<protein>
    <recommendedName>
        <fullName evidence="8">NADPH oxidase organizer 1b</fullName>
    </recommendedName>
</protein>
<dbReference type="PROSITE" id="PS50002">
    <property type="entry name" value="SH3"/>
    <property type="match status" value="2"/>
</dbReference>
<proteinExistence type="predicted"/>
<feature type="compositionally biased region" description="Basic and acidic residues" evidence="3">
    <location>
        <begin position="417"/>
        <end position="426"/>
    </location>
</feature>
<dbReference type="GO" id="GO:0035091">
    <property type="term" value="F:phosphatidylinositol binding"/>
    <property type="evidence" value="ECO:0007669"/>
    <property type="project" value="InterPro"/>
</dbReference>
<reference evidence="6 7" key="1">
    <citation type="submission" date="2020-10" db="EMBL/GenBank/DDBJ databases">
        <title>Pygocentrus nattereri (red-bellied piranha) genome, fPygNat1, primary haplotype.</title>
        <authorList>
            <person name="Myers G."/>
            <person name="Meyer A."/>
            <person name="Karagic N."/>
            <person name="Pippel M."/>
            <person name="Winkler S."/>
            <person name="Tracey A."/>
            <person name="Wood J."/>
            <person name="Formenti G."/>
            <person name="Howe K."/>
            <person name="Fedrigo O."/>
            <person name="Jarvis E.D."/>
        </authorList>
    </citation>
    <scope>NUCLEOTIDE SEQUENCE [LARGE SCALE GENOMIC DNA]</scope>
</reference>
<evidence type="ECO:0000313" key="6">
    <source>
        <dbReference type="Ensembl" id="ENSPNAP00000011718.2"/>
    </source>
</evidence>
<dbReference type="Pfam" id="PF00018">
    <property type="entry name" value="SH3_1"/>
    <property type="match status" value="1"/>
</dbReference>
<dbReference type="InterPro" id="IPR001452">
    <property type="entry name" value="SH3_domain"/>
</dbReference>
<dbReference type="GeneTree" id="ENSGT00940000158812"/>
<organism evidence="6 7">
    <name type="scientific">Pygocentrus nattereri</name>
    <name type="common">Red-bellied piranha</name>
    <dbReference type="NCBI Taxonomy" id="42514"/>
    <lineage>
        <taxon>Eukaryota</taxon>
        <taxon>Metazoa</taxon>
        <taxon>Chordata</taxon>
        <taxon>Craniata</taxon>
        <taxon>Vertebrata</taxon>
        <taxon>Euteleostomi</taxon>
        <taxon>Actinopterygii</taxon>
        <taxon>Neopterygii</taxon>
        <taxon>Teleostei</taxon>
        <taxon>Ostariophysi</taxon>
        <taxon>Characiformes</taxon>
        <taxon>Characoidei</taxon>
        <taxon>Pygocentrus</taxon>
    </lineage>
</organism>
<dbReference type="PANTHER" id="PTHR15706:SF10">
    <property type="entry name" value="NADPH OXIDASE ORGANIZER 1"/>
    <property type="match status" value="1"/>
</dbReference>
<dbReference type="Ensembl" id="ENSPNAT00000018848.2">
    <property type="protein sequence ID" value="ENSPNAP00000011718.2"/>
    <property type="gene ID" value="ENSPNAG00000017420.2"/>
</dbReference>
<accession>A0A3B4CK17</accession>
<evidence type="ECO:0000259" key="5">
    <source>
        <dbReference type="PROSITE" id="PS50195"/>
    </source>
</evidence>
<dbReference type="RefSeq" id="XP_017539650.2">
    <property type="nucleotide sequence ID" value="XM_017684161.2"/>
</dbReference>
<dbReference type="GO" id="GO:0005737">
    <property type="term" value="C:cytoplasm"/>
    <property type="evidence" value="ECO:0007669"/>
    <property type="project" value="TreeGrafter"/>
</dbReference>
<dbReference type="GO" id="GO:0042554">
    <property type="term" value="P:superoxide anion generation"/>
    <property type="evidence" value="ECO:0007669"/>
    <property type="project" value="TreeGrafter"/>
</dbReference>
<keyword evidence="7" id="KW-1185">Reference proteome</keyword>
<dbReference type="AlphaFoldDB" id="A0A3B4CK17"/>
<feature type="domain" description="SH3" evidence="4">
    <location>
        <begin position="159"/>
        <end position="221"/>
    </location>
</feature>
<dbReference type="InterPro" id="IPR035758">
    <property type="entry name" value="NoxO1_SH3_2"/>
</dbReference>
<dbReference type="PROSITE" id="PS50195">
    <property type="entry name" value="PX"/>
    <property type="match status" value="1"/>
</dbReference>
<dbReference type="PANTHER" id="PTHR15706">
    <property type="entry name" value="SH3 MULTIPLE DOMAIN"/>
    <property type="match status" value="1"/>
</dbReference>
<feature type="compositionally biased region" description="Polar residues" evidence="3">
    <location>
        <begin position="404"/>
        <end position="413"/>
    </location>
</feature>
<dbReference type="Proteomes" id="UP001501920">
    <property type="component" value="Chromosome 14"/>
</dbReference>
<dbReference type="STRING" id="42514.ENSPNAP00000011718"/>
<keyword evidence="1 2" id="KW-0728">SH3 domain</keyword>
<feature type="domain" description="PX" evidence="5">
    <location>
        <begin position="1"/>
        <end position="125"/>
    </location>
</feature>
<dbReference type="OMA" id="GWWLVET"/>
<dbReference type="InterPro" id="IPR036028">
    <property type="entry name" value="SH3-like_dom_sf"/>
</dbReference>
<dbReference type="InterPro" id="IPR051228">
    <property type="entry name" value="NADPH_Oxidase/PX-Domain"/>
</dbReference>
<dbReference type="FunFam" id="2.30.30.40:FF:000219">
    <property type="entry name" value="NADPH oxidase organizer 1"/>
    <property type="match status" value="1"/>
</dbReference>
<evidence type="ECO:0000256" key="3">
    <source>
        <dbReference type="SAM" id="MobiDB-lite"/>
    </source>
</evidence>
<dbReference type="InterPro" id="IPR001683">
    <property type="entry name" value="PX_dom"/>
</dbReference>
<dbReference type="InterPro" id="IPR036871">
    <property type="entry name" value="PX_dom_sf"/>
</dbReference>
<reference evidence="6" key="2">
    <citation type="submission" date="2025-08" db="UniProtKB">
        <authorList>
            <consortium name="Ensembl"/>
        </authorList>
    </citation>
    <scope>IDENTIFICATION</scope>
</reference>
<evidence type="ECO:0008006" key="8">
    <source>
        <dbReference type="Google" id="ProtNLM"/>
    </source>
</evidence>
<dbReference type="SMART" id="SM00326">
    <property type="entry name" value="SH3"/>
    <property type="match status" value="2"/>
</dbReference>
<feature type="compositionally biased region" description="Low complexity" evidence="3">
    <location>
        <begin position="388"/>
        <end position="403"/>
    </location>
</feature>
<feature type="domain" description="SH3" evidence="4">
    <location>
        <begin position="230"/>
        <end position="289"/>
    </location>
</feature>
<dbReference type="Gene3D" id="2.30.30.40">
    <property type="entry name" value="SH3 Domains"/>
    <property type="match status" value="2"/>
</dbReference>
<feature type="region of interest" description="Disordered" evidence="3">
    <location>
        <begin position="345"/>
        <end position="453"/>
    </location>
</feature>
<dbReference type="FunFam" id="2.30.30.40:FF:000233">
    <property type="entry name" value="NADPH oxidase organizer 1"/>
    <property type="match status" value="1"/>
</dbReference>
<dbReference type="SUPFAM" id="SSF50044">
    <property type="entry name" value="SH3-domain"/>
    <property type="match status" value="2"/>
</dbReference>
<dbReference type="Pfam" id="PF00787">
    <property type="entry name" value="PX"/>
    <property type="match status" value="1"/>
</dbReference>
<dbReference type="SUPFAM" id="SSF64268">
    <property type="entry name" value="PX domain"/>
    <property type="match status" value="1"/>
</dbReference>
<dbReference type="OrthoDB" id="10255964at2759"/>
<feature type="compositionally biased region" description="Polar residues" evidence="3">
    <location>
        <begin position="377"/>
        <end position="386"/>
    </location>
</feature>
<dbReference type="GeneID" id="108412232"/>
<evidence type="ECO:0000256" key="1">
    <source>
        <dbReference type="ARBA" id="ARBA00022443"/>
    </source>
</evidence>
<dbReference type="GO" id="GO:0016176">
    <property type="term" value="F:superoxide-generating NADPH oxidase activator activity"/>
    <property type="evidence" value="ECO:0007669"/>
    <property type="project" value="TreeGrafter"/>
</dbReference>
<evidence type="ECO:0000313" key="7">
    <source>
        <dbReference type="Proteomes" id="UP001501920"/>
    </source>
</evidence>
<dbReference type="CTD" id="572245"/>
<dbReference type="SMART" id="SM00312">
    <property type="entry name" value="PX"/>
    <property type="match status" value="1"/>
</dbReference>
<evidence type="ECO:0000259" key="4">
    <source>
        <dbReference type="PROSITE" id="PS50002"/>
    </source>
</evidence>
<dbReference type="CDD" id="cd12024">
    <property type="entry name" value="SH3_NoxO1_2"/>
    <property type="match status" value="1"/>
</dbReference>
<reference evidence="6" key="3">
    <citation type="submission" date="2025-09" db="UniProtKB">
        <authorList>
            <consortium name="Ensembl"/>
        </authorList>
    </citation>
    <scope>IDENTIFICATION</scope>
</reference>
<evidence type="ECO:0000256" key="2">
    <source>
        <dbReference type="PROSITE-ProRule" id="PRU00192"/>
    </source>
</evidence>
<dbReference type="Gene3D" id="3.30.1520.10">
    <property type="entry name" value="Phox-like domain"/>
    <property type="match status" value="1"/>
</dbReference>
<sequence length="482" mass="54328">MEEEKRYPANVRLIGVMHKETSKLYVTSVLWSDQNEIIIYRNLEDFKTLHKQLQKKFPSSRLRKSERVVPKFKADKLRGAQRKRVDRSVLRLRALEEYCSALLTEPRTAQSPELSSFLLPRPDDLKPEFAQNSIMIMPSEESLGRSGGRGSDAGVTQPFVTETYCCIAAYETKDTKNRPFKVKADETLDVLIKDKAGWWLVENEAKCLAWFPAPYLEKAEMDDDEDLADGECVLYVAARSYKSTNRDELSVEIGSVVEVLQRTDNGWWLVRYNTKTGYVPSMYLQPYNNPQARMVIAQRENCGSMLNLAELQNQAHELSRSQGNLLQLPGNGLCLVGRAKSRSMDVIPHPQTSPVAKRVAPTIQVQPAEEGRDRSLSRGSEGSETGFSDDSSSGNESLSTSHSDIQQSRTPTPIVTDRLRPSRANEGRLTASTSDPNMFKLPSTPKVPPRPQAQEILKRCTTITRKNASKNQQSPQLEVYSR</sequence>
<name>A0A3B4CK17_PYGNA</name>